<comment type="caution">
    <text evidence="2">The sequence shown here is derived from an EMBL/GenBank/DDBJ whole genome shotgun (WGS) entry which is preliminary data.</text>
</comment>
<evidence type="ECO:0000313" key="3">
    <source>
        <dbReference type="Proteomes" id="UP000717585"/>
    </source>
</evidence>
<feature type="region of interest" description="Disordered" evidence="1">
    <location>
        <begin position="394"/>
        <end position="443"/>
    </location>
</feature>
<accession>A0A8J6B002</accession>
<gene>
    <name evidence="2" type="ORF">J8273_8069</name>
</gene>
<feature type="region of interest" description="Disordered" evidence="1">
    <location>
        <begin position="327"/>
        <end position="378"/>
    </location>
</feature>
<organism evidence="2 3">
    <name type="scientific">Carpediemonas membranifera</name>
    <dbReference type="NCBI Taxonomy" id="201153"/>
    <lineage>
        <taxon>Eukaryota</taxon>
        <taxon>Metamonada</taxon>
        <taxon>Carpediemonas-like organisms</taxon>
        <taxon>Carpediemonas</taxon>
    </lineage>
</organism>
<dbReference type="PANTHER" id="PTHR24110">
    <property type="entry name" value="CENTROSOMAL PROTEIN OF 78 KDA"/>
    <property type="match status" value="1"/>
</dbReference>
<dbReference type="Gene3D" id="3.80.10.10">
    <property type="entry name" value="Ribonuclease Inhibitor"/>
    <property type="match status" value="2"/>
</dbReference>
<proteinExistence type="predicted"/>
<evidence type="ECO:0000313" key="2">
    <source>
        <dbReference type="EMBL" id="KAG9390032.1"/>
    </source>
</evidence>
<name>A0A8J6B002_9EUKA</name>
<protein>
    <recommendedName>
        <fullName evidence="4">RNI-like protein</fullName>
    </recommendedName>
</protein>
<sequence length="630" mass="67642">MSKRHEKDVLSPTHTAHRSKRATNFLSALHSGDRLDARFISAAKKNAIRADVQTCSSEQLSKLVGAMRHAGKLLHEISLNARPGVPMYSGEEEKAPRVRPGSVGKPEIHETKECIALMNAIGALVAASPRLKVLQLHGIPLAGKSLSRLAKALAKSKNLHTLAVVDCAVSTEAAASIFKALLEVPTVQSVDLSRNPIADPVMASVVHWVGRHAERRDMDCFNMALHTSETVADQHHKVHGPHTLRLSHCRLSDDGVGLLASTLARDEYFTNIDISGHRNVSTAAAKAVRSCLGENRTIVEFDITSCPVYDSVTLTAIDRMLARNRRATKRRDKVVERRAKAEASKDVGLNPPLPKKSASRASSVAKRPQSAAIHRPSLDMTAAQEKLASRASAGSKAAVSAEPASQIKVKPLRKKKVKPSAPTVGKAAPKQSGKGSGPDAEAHKETLAELGRQKMAADDLQMRVLELTAQRNTLAKADESESGASLSRVLAESDRLLSTPEGKQAVEALNEAVARIHNLLSSIEPAFPPRTPSAPAHGDGDDPIMTPVGRPADPVSPVSMSISNNRRLAEDRREHDLGGLGDVEPAEGLSDISDLDEESVQQSLRGFYASLMDAGHGRSLVREVNRLSVM</sequence>
<dbReference type="PANTHER" id="PTHR24110:SF3">
    <property type="entry name" value="CENTROSOMAL PROTEIN OF 78 KDA"/>
    <property type="match status" value="1"/>
</dbReference>
<dbReference type="InterPro" id="IPR032675">
    <property type="entry name" value="LRR_dom_sf"/>
</dbReference>
<dbReference type="AlphaFoldDB" id="A0A8J6B002"/>
<reference evidence="2" key="1">
    <citation type="submission" date="2021-05" db="EMBL/GenBank/DDBJ databases">
        <title>A free-living protist that lacks canonical eukaryotic 1 DNA replication and segregation systems.</title>
        <authorList>
            <person name="Salas-Leiva D.E."/>
            <person name="Tromer E.C."/>
            <person name="Curtis B.A."/>
            <person name="Jerlstrom-Hultqvist J."/>
            <person name="Kolisko M."/>
            <person name="Yi Z."/>
            <person name="Salas-Leiva J.S."/>
            <person name="Gallot-Lavallee L."/>
            <person name="Kops G.J.P.L."/>
            <person name="Archibald J.M."/>
            <person name="Simpson A.G.B."/>
            <person name="Roger A.J."/>
        </authorList>
    </citation>
    <scope>NUCLEOTIDE SEQUENCE</scope>
    <source>
        <strain evidence="2">BICM</strain>
    </source>
</reference>
<evidence type="ECO:0000256" key="1">
    <source>
        <dbReference type="SAM" id="MobiDB-lite"/>
    </source>
</evidence>
<dbReference type="InterPro" id="IPR001611">
    <property type="entry name" value="Leu-rich_rpt"/>
</dbReference>
<dbReference type="EMBL" id="JAHDYR010000066">
    <property type="protein sequence ID" value="KAG9390032.1"/>
    <property type="molecule type" value="Genomic_DNA"/>
</dbReference>
<evidence type="ECO:0008006" key="4">
    <source>
        <dbReference type="Google" id="ProtNLM"/>
    </source>
</evidence>
<dbReference type="OrthoDB" id="78308at2759"/>
<dbReference type="Pfam" id="PF13516">
    <property type="entry name" value="LRR_6"/>
    <property type="match status" value="1"/>
</dbReference>
<feature type="compositionally biased region" description="Basic and acidic residues" evidence="1">
    <location>
        <begin position="333"/>
        <end position="345"/>
    </location>
</feature>
<dbReference type="SUPFAM" id="SSF52047">
    <property type="entry name" value="RNI-like"/>
    <property type="match status" value="1"/>
</dbReference>
<feature type="region of interest" description="Disordered" evidence="1">
    <location>
        <begin position="566"/>
        <end position="588"/>
    </location>
</feature>
<keyword evidence="3" id="KW-1185">Reference proteome</keyword>
<feature type="compositionally biased region" description="Low complexity" evidence="1">
    <location>
        <begin position="355"/>
        <end position="367"/>
    </location>
</feature>
<feature type="compositionally biased region" description="Basic and acidic residues" evidence="1">
    <location>
        <begin position="567"/>
        <end position="577"/>
    </location>
</feature>
<dbReference type="Proteomes" id="UP000717585">
    <property type="component" value="Unassembled WGS sequence"/>
</dbReference>